<dbReference type="GO" id="GO:0016020">
    <property type="term" value="C:membrane"/>
    <property type="evidence" value="ECO:0007669"/>
    <property type="project" value="InterPro"/>
</dbReference>
<sequence length="560" mass="60917">MWEILCQCLPISPRIWGLFLVFTAISQTITVPVLAEDSETQLINSHTSTQDDVAEQVISVSQLSDVQPTDWAFQALQSLVERYGCIAGYPNATYGGNRTLTRYEFAAGVNTCWEKINQLLTTTTTDLVKKEDLATLQKLQENFAAELATLRGRLDALEPRVDTVQKQQFSTTTKLNGEAIFAVSGFATGQDSTGSDIPNVTTFGDRVRLNLDTSFTGKDLLRTRLQALNLNYFSSRAGTRSRLPEGTLAFNGEIGDDPAENNEVGIDTLFYRFPLDQKTAVTLFANEGEVDDFVDTVNPFLDGDDGASGALSRFGSRNSVYYFVPQGAGIGVKHQFSDKLELSLGYLSNTPADPSSKNGIFNGSYGAIAQLTFKPSDRLNIGFTYVNAYDNLNDDLAIPGTGSKKANLGLVTDSPVSTNAYGLEASFQVNSRFYVNAWAGYATTRVLGVGDADIWNYALGLAFPDLGKRGNLAGIIVGMEPKVTSADVAIANVLSPRRVEAQNRNSAADRDTSLHIEAFYSYAISDNITITPGLIWLTAPNHDERNTDAVLGVIRSTFTF</sequence>
<dbReference type="AlphaFoldDB" id="A0A8J7HUX5"/>
<feature type="domain" description="SLH" evidence="3">
    <location>
        <begin position="59"/>
        <end position="123"/>
    </location>
</feature>
<comment type="caution">
    <text evidence="4">The sequence shown here is derived from an EMBL/GenBank/DDBJ whole genome shotgun (WGS) entry which is preliminary data.</text>
</comment>
<organism evidence="4 5">
    <name type="scientific">Amazonocrinis nigriterrae CENA67</name>
    <dbReference type="NCBI Taxonomy" id="2794033"/>
    <lineage>
        <taxon>Bacteria</taxon>
        <taxon>Bacillati</taxon>
        <taxon>Cyanobacteriota</taxon>
        <taxon>Cyanophyceae</taxon>
        <taxon>Nostocales</taxon>
        <taxon>Nostocaceae</taxon>
        <taxon>Amazonocrinis</taxon>
        <taxon>Amazonocrinis nigriterrae</taxon>
    </lineage>
</organism>
<evidence type="ECO:0000256" key="1">
    <source>
        <dbReference type="ARBA" id="ARBA00008769"/>
    </source>
</evidence>
<evidence type="ECO:0000313" key="5">
    <source>
        <dbReference type="Proteomes" id="UP000632766"/>
    </source>
</evidence>
<accession>A0A8J7HUX5</accession>
<dbReference type="InterPro" id="IPR001119">
    <property type="entry name" value="SLH_dom"/>
</dbReference>
<reference evidence="4 5" key="1">
    <citation type="journal article" date="2021" name="Int. J. Syst. Evol. Microbiol.">
        <title>Amazonocrinis nigriterrae gen. nov., sp. nov., Atlanticothrix silvestris gen. nov., sp. nov. and Dendronalium phyllosphericum gen. nov., sp. nov., nostocacean cyanobacteria from Brazilian environments.</title>
        <authorList>
            <person name="Alvarenga D.O."/>
            <person name="Andreote A.P.D."/>
            <person name="Branco L.H.Z."/>
            <person name="Delbaje E."/>
            <person name="Cruz R.B."/>
            <person name="Varani A.M."/>
            <person name="Fiore M.F."/>
        </authorList>
    </citation>
    <scope>NUCLEOTIDE SEQUENCE [LARGE SCALE GENOMIC DNA]</scope>
    <source>
        <strain evidence="4 5">CENA67</strain>
    </source>
</reference>
<protein>
    <submittedName>
        <fullName evidence="4">Iron uptake porin</fullName>
    </submittedName>
</protein>
<keyword evidence="5" id="KW-1185">Reference proteome</keyword>
<dbReference type="Proteomes" id="UP000632766">
    <property type="component" value="Unassembled WGS sequence"/>
</dbReference>
<dbReference type="RefSeq" id="WP_198128150.1">
    <property type="nucleotide sequence ID" value="NZ_JAECZC010000093.1"/>
</dbReference>
<dbReference type="GO" id="GO:0015288">
    <property type="term" value="F:porin activity"/>
    <property type="evidence" value="ECO:0007669"/>
    <property type="project" value="InterPro"/>
</dbReference>
<evidence type="ECO:0000259" key="3">
    <source>
        <dbReference type="PROSITE" id="PS51272"/>
    </source>
</evidence>
<dbReference type="EMBL" id="JAECZC010000093">
    <property type="protein sequence ID" value="MBH8566398.1"/>
    <property type="molecule type" value="Genomic_DNA"/>
</dbReference>
<evidence type="ECO:0000313" key="4">
    <source>
        <dbReference type="EMBL" id="MBH8566398.1"/>
    </source>
</evidence>
<dbReference type="Pfam" id="PF04966">
    <property type="entry name" value="OprB"/>
    <property type="match status" value="1"/>
</dbReference>
<dbReference type="InterPro" id="IPR047684">
    <property type="entry name" value="Por_som-like"/>
</dbReference>
<dbReference type="Gene3D" id="2.40.160.180">
    <property type="entry name" value="Carbohydrate-selective porin OprB"/>
    <property type="match status" value="1"/>
</dbReference>
<dbReference type="NCBIfam" id="NF033921">
    <property type="entry name" value="por_somb"/>
    <property type="match status" value="1"/>
</dbReference>
<evidence type="ECO:0000256" key="2">
    <source>
        <dbReference type="RuleBase" id="RU363072"/>
    </source>
</evidence>
<proteinExistence type="inferred from homology"/>
<gene>
    <name evidence="4" type="ORF">I8748_30305</name>
</gene>
<dbReference type="InterPro" id="IPR007049">
    <property type="entry name" value="Carb-sel_porin_OprB"/>
</dbReference>
<comment type="similarity">
    <text evidence="1 2">Belongs to the OprB family.</text>
</comment>
<name>A0A8J7HUX5_9NOST</name>
<dbReference type="Pfam" id="PF00395">
    <property type="entry name" value="SLH"/>
    <property type="match status" value="1"/>
</dbReference>
<dbReference type="PROSITE" id="PS51272">
    <property type="entry name" value="SLH"/>
    <property type="match status" value="1"/>
</dbReference>
<dbReference type="InterPro" id="IPR051465">
    <property type="entry name" value="Cell_Envelope_Struct_Comp"/>
</dbReference>
<dbReference type="PANTHER" id="PTHR43308">
    <property type="entry name" value="OUTER MEMBRANE PROTEIN ALPHA-RELATED"/>
    <property type="match status" value="1"/>
</dbReference>
<dbReference type="GO" id="GO:0008643">
    <property type="term" value="P:carbohydrate transport"/>
    <property type="evidence" value="ECO:0007669"/>
    <property type="project" value="InterPro"/>
</dbReference>
<dbReference type="PANTHER" id="PTHR43308:SF1">
    <property type="entry name" value="OUTER MEMBRANE PROTEIN ALPHA"/>
    <property type="match status" value="1"/>
</dbReference>
<dbReference type="InterPro" id="IPR038673">
    <property type="entry name" value="OprB_sf"/>
</dbReference>